<dbReference type="AlphaFoldDB" id="A0AAW3LV13"/>
<evidence type="ECO:0000313" key="2">
    <source>
        <dbReference type="Proteomes" id="UP000054513"/>
    </source>
</evidence>
<reference evidence="1 2" key="1">
    <citation type="submission" date="2015-09" db="EMBL/GenBank/DDBJ databases">
        <title>Genome sequence of ICMP 19499.</title>
        <authorList>
            <person name="Visnovsky S.B."/>
            <person name="Lu A."/>
            <person name="Panda P."/>
            <person name="Pitman A.R."/>
        </authorList>
    </citation>
    <scope>NUCLEOTIDE SEQUENCE [LARGE SCALE GENOMIC DNA]</scope>
    <source>
        <strain evidence="1 2">ICMP 19499</strain>
    </source>
</reference>
<comment type="caution">
    <text evidence="1">The sequence shown here is derived from an EMBL/GenBank/DDBJ whole genome shotgun (WGS) entry which is preliminary data.</text>
</comment>
<dbReference type="Proteomes" id="UP000054513">
    <property type="component" value="Unassembled WGS sequence"/>
</dbReference>
<accession>A0AAW3LV13</accession>
<gene>
    <name evidence="1" type="ORF">AO287_01690</name>
</gene>
<protein>
    <submittedName>
        <fullName evidence="1">Uncharacterized protein</fullName>
    </submittedName>
</protein>
<proteinExistence type="predicted"/>
<name>A0AAW3LV13_PSESS</name>
<organism evidence="1 2">
    <name type="scientific">Pseudomonas savastanoi</name>
    <name type="common">Pseudomonas syringae pv. savastanoi</name>
    <dbReference type="NCBI Taxonomy" id="29438"/>
    <lineage>
        <taxon>Bacteria</taxon>
        <taxon>Pseudomonadati</taxon>
        <taxon>Pseudomonadota</taxon>
        <taxon>Gammaproteobacteria</taxon>
        <taxon>Pseudomonadales</taxon>
        <taxon>Pseudomonadaceae</taxon>
        <taxon>Pseudomonas</taxon>
    </lineage>
</organism>
<sequence length="240" mass="26350">MNADAALKAAVSSTLGGEQILIRVESLDYALSEINTSVADLEDILAIYKGKHDPLVTAGDAKALLQKVCGSLNRNPYAVRPRFAAFAQELEDDIEASDWALRLRDRLGLAHLPPTNAYGPHPVVLMCYRVREVAERAHALHANHPLAVPTVLDSEPYEIFHPSPCEQDYGRTLNLAGLGDDDRLASEVLHMRIDYVPSHIWKVGSITARADTSSARLSKLRGDHLALLQLLSDRDDFGVL</sequence>
<evidence type="ECO:0000313" key="1">
    <source>
        <dbReference type="EMBL" id="KTC57755.1"/>
    </source>
</evidence>
<dbReference type="EMBL" id="LKCI01000070">
    <property type="protein sequence ID" value="KTC57755.1"/>
    <property type="molecule type" value="Genomic_DNA"/>
</dbReference>